<proteinExistence type="predicted"/>
<reference evidence="2" key="1">
    <citation type="submission" date="2020-09" db="EMBL/GenBank/DDBJ databases">
        <title>Iningainema tapete sp. nov. (Scytonemataceae, Cyanobacteria) from greenhouses in central Florida (USA) produces two types of nodularin with biosynthetic potential for microcystin-LR and anabaenopeptins.</title>
        <authorList>
            <person name="Berthold D.E."/>
            <person name="Lefler F.W."/>
            <person name="Huang I.-S."/>
            <person name="Abdulla H."/>
            <person name="Zimba P.V."/>
            <person name="Laughinghouse H.D. IV."/>
        </authorList>
    </citation>
    <scope>NUCLEOTIDE SEQUENCE</scope>
    <source>
        <strain evidence="2">BLCCT55</strain>
    </source>
</reference>
<evidence type="ECO:0000259" key="1">
    <source>
        <dbReference type="Pfam" id="PF01850"/>
    </source>
</evidence>
<dbReference type="Gene3D" id="3.40.50.1010">
    <property type="entry name" value="5'-nuclease"/>
    <property type="match status" value="1"/>
</dbReference>
<dbReference type="PANTHER" id="PTHR36173">
    <property type="entry name" value="RIBONUCLEASE VAPC16-RELATED"/>
    <property type="match status" value="1"/>
</dbReference>
<dbReference type="Pfam" id="PF01850">
    <property type="entry name" value="PIN"/>
    <property type="match status" value="1"/>
</dbReference>
<feature type="domain" description="PIN" evidence="1">
    <location>
        <begin position="5"/>
        <end position="124"/>
    </location>
</feature>
<dbReference type="AlphaFoldDB" id="A0A8J6XT18"/>
<sequence>MRNAVTDTHALIWYLEDSPRLSYAANEAFKRCDKGEIVIYIPTICIVEIVYLQERGRISTGMKAQLEAGLMAGTSGMVLANLTSEVVDALATIPRDSVPDMPDRIIAATAIHLGLPLISKDSRMPLSGVSIIW</sequence>
<keyword evidence="3" id="KW-1185">Reference proteome</keyword>
<accession>A0A8J6XT18</accession>
<dbReference type="InterPro" id="IPR052919">
    <property type="entry name" value="TA_system_RNase"/>
</dbReference>
<dbReference type="InterPro" id="IPR002716">
    <property type="entry name" value="PIN_dom"/>
</dbReference>
<dbReference type="Proteomes" id="UP000629098">
    <property type="component" value="Unassembled WGS sequence"/>
</dbReference>
<dbReference type="RefSeq" id="WP_190828724.1">
    <property type="nucleotide sequence ID" value="NZ_CAWPPI010000050.1"/>
</dbReference>
<dbReference type="CDD" id="cd09872">
    <property type="entry name" value="PIN_Sll0205-like"/>
    <property type="match status" value="1"/>
</dbReference>
<dbReference type="PANTHER" id="PTHR36173:SF1">
    <property type="entry name" value="RIBONUCLEASE VAPC22"/>
    <property type="match status" value="1"/>
</dbReference>
<comment type="caution">
    <text evidence="2">The sequence shown here is derived from an EMBL/GenBank/DDBJ whole genome shotgun (WGS) entry which is preliminary data.</text>
</comment>
<dbReference type="EMBL" id="JACXAE010000050">
    <property type="protein sequence ID" value="MBD2773218.1"/>
    <property type="molecule type" value="Genomic_DNA"/>
</dbReference>
<organism evidence="2 3">
    <name type="scientific">Iningainema tapete BLCC-T55</name>
    <dbReference type="NCBI Taxonomy" id="2748662"/>
    <lineage>
        <taxon>Bacteria</taxon>
        <taxon>Bacillati</taxon>
        <taxon>Cyanobacteriota</taxon>
        <taxon>Cyanophyceae</taxon>
        <taxon>Nostocales</taxon>
        <taxon>Scytonemataceae</taxon>
        <taxon>Iningainema tapete</taxon>
    </lineage>
</organism>
<name>A0A8J6XT18_9CYAN</name>
<dbReference type="InterPro" id="IPR041705">
    <property type="entry name" value="PIN_Sll0205"/>
</dbReference>
<evidence type="ECO:0000313" key="3">
    <source>
        <dbReference type="Proteomes" id="UP000629098"/>
    </source>
</evidence>
<dbReference type="InterPro" id="IPR029060">
    <property type="entry name" value="PIN-like_dom_sf"/>
</dbReference>
<gene>
    <name evidence="2" type="ORF">ICL16_14355</name>
</gene>
<dbReference type="SUPFAM" id="SSF88723">
    <property type="entry name" value="PIN domain-like"/>
    <property type="match status" value="1"/>
</dbReference>
<evidence type="ECO:0000313" key="2">
    <source>
        <dbReference type="EMBL" id="MBD2773218.1"/>
    </source>
</evidence>
<protein>
    <submittedName>
        <fullName evidence="2">Type II toxin-antitoxin system VapC family toxin</fullName>
    </submittedName>
</protein>